<dbReference type="RefSeq" id="WP_213013288.1">
    <property type="nucleotide sequence ID" value="NZ_BOQN01000156.1"/>
</dbReference>
<organism evidence="1 2">
    <name type="scientific">Paractinoplanes toevensis</name>
    <dbReference type="NCBI Taxonomy" id="571911"/>
    <lineage>
        <taxon>Bacteria</taxon>
        <taxon>Bacillati</taxon>
        <taxon>Actinomycetota</taxon>
        <taxon>Actinomycetes</taxon>
        <taxon>Micromonosporales</taxon>
        <taxon>Micromonosporaceae</taxon>
        <taxon>Paractinoplanes</taxon>
    </lineage>
</organism>
<proteinExistence type="predicted"/>
<name>A0A919WCE9_9ACTN</name>
<sequence length="158" mass="17004">MTYTLAMSPRHDLLAVIRRGAIPNLAGRLLPHHDRTGRVSGLRVAGLEPFRLYHLVHVPTGARMVIADREHFPRTAHGDIPEEAFGPRGPGLDVPVSASEQHVTDIVDELSDPMLRLLAGLVVRVCTVGPGERWSLGVLVRRVGALWGGRPVGGAVAA</sequence>
<evidence type="ECO:0000313" key="1">
    <source>
        <dbReference type="EMBL" id="GIM97654.1"/>
    </source>
</evidence>
<gene>
    <name evidence="1" type="ORF">Ato02nite_094470</name>
</gene>
<evidence type="ECO:0000313" key="2">
    <source>
        <dbReference type="Proteomes" id="UP000677082"/>
    </source>
</evidence>
<reference evidence="1 2" key="1">
    <citation type="submission" date="2021-03" db="EMBL/GenBank/DDBJ databases">
        <title>Whole genome shotgun sequence of Actinoplanes toevensis NBRC 105298.</title>
        <authorList>
            <person name="Komaki H."/>
            <person name="Tamura T."/>
        </authorList>
    </citation>
    <scope>NUCLEOTIDE SEQUENCE [LARGE SCALE GENOMIC DNA]</scope>
    <source>
        <strain evidence="1 2">NBRC 105298</strain>
    </source>
</reference>
<keyword evidence="2" id="KW-1185">Reference proteome</keyword>
<protein>
    <submittedName>
        <fullName evidence="1">Uncharacterized protein</fullName>
    </submittedName>
</protein>
<dbReference type="EMBL" id="BOQN01000156">
    <property type="protein sequence ID" value="GIM97654.1"/>
    <property type="molecule type" value="Genomic_DNA"/>
</dbReference>
<accession>A0A919WCE9</accession>
<comment type="caution">
    <text evidence="1">The sequence shown here is derived from an EMBL/GenBank/DDBJ whole genome shotgun (WGS) entry which is preliminary data.</text>
</comment>
<dbReference type="AlphaFoldDB" id="A0A919WCE9"/>
<dbReference type="Proteomes" id="UP000677082">
    <property type="component" value="Unassembled WGS sequence"/>
</dbReference>